<name>A0ABT3ZQ54_9BURK</name>
<comment type="caution">
    <text evidence="1">The sequence shown here is derived from an EMBL/GenBank/DDBJ whole genome shotgun (WGS) entry which is preliminary data.</text>
</comment>
<proteinExistence type="predicted"/>
<dbReference type="Proteomes" id="UP001082899">
    <property type="component" value="Unassembled WGS sequence"/>
</dbReference>
<protein>
    <submittedName>
        <fullName evidence="1">XRE family transcriptional regulator</fullName>
    </submittedName>
</protein>
<dbReference type="EMBL" id="JAPMXC010000004">
    <property type="protein sequence ID" value="MCY0388412.1"/>
    <property type="molecule type" value="Genomic_DNA"/>
</dbReference>
<accession>A0ABT3ZQ54</accession>
<evidence type="ECO:0000313" key="1">
    <source>
        <dbReference type="EMBL" id="MCY0388412.1"/>
    </source>
</evidence>
<reference evidence="1" key="1">
    <citation type="submission" date="2022-11" db="EMBL/GenBank/DDBJ databases">
        <title>Robbsia betulipollinis sp. nov., isolated from pollen of birch (Betula pendula).</title>
        <authorList>
            <person name="Shi H."/>
            <person name="Ambika Manirajan B."/>
            <person name="Ratering S."/>
            <person name="Geissler-Plaum R."/>
            <person name="Schnell S."/>
        </authorList>
    </citation>
    <scope>NUCLEOTIDE SEQUENCE</scope>
    <source>
        <strain evidence="1">Bb-Pol-6</strain>
    </source>
</reference>
<organism evidence="1 2">
    <name type="scientific">Robbsia betulipollinis</name>
    <dbReference type="NCBI Taxonomy" id="2981849"/>
    <lineage>
        <taxon>Bacteria</taxon>
        <taxon>Pseudomonadati</taxon>
        <taxon>Pseudomonadota</taxon>
        <taxon>Betaproteobacteria</taxon>
        <taxon>Burkholderiales</taxon>
        <taxon>Burkholderiaceae</taxon>
        <taxon>Robbsia</taxon>
    </lineage>
</organism>
<gene>
    <name evidence="1" type="ORF">OVY01_14460</name>
</gene>
<sequence>MNTIHQIEIRRECLAPGAYYLQPSGPEVREVIRRLGMTAVQVSIFLGMTNKGGRQMRRWIAEEAPIPYSAWAILCAEAGLGQIWSDDLD</sequence>
<evidence type="ECO:0000313" key="2">
    <source>
        <dbReference type="Proteomes" id="UP001082899"/>
    </source>
</evidence>
<keyword evidence="2" id="KW-1185">Reference proteome</keyword>